<dbReference type="AlphaFoldDB" id="A0A4S8L0L5"/>
<proteinExistence type="predicted"/>
<dbReference type="Proteomes" id="UP000297245">
    <property type="component" value="Unassembled WGS sequence"/>
</dbReference>
<reference evidence="1 2" key="1">
    <citation type="journal article" date="2019" name="Nat. Ecol. Evol.">
        <title>Megaphylogeny resolves global patterns of mushroom evolution.</title>
        <authorList>
            <person name="Varga T."/>
            <person name="Krizsan K."/>
            <person name="Foldi C."/>
            <person name="Dima B."/>
            <person name="Sanchez-Garcia M."/>
            <person name="Sanchez-Ramirez S."/>
            <person name="Szollosi G.J."/>
            <person name="Szarkandi J.G."/>
            <person name="Papp V."/>
            <person name="Albert L."/>
            <person name="Andreopoulos W."/>
            <person name="Angelini C."/>
            <person name="Antonin V."/>
            <person name="Barry K.W."/>
            <person name="Bougher N.L."/>
            <person name="Buchanan P."/>
            <person name="Buyck B."/>
            <person name="Bense V."/>
            <person name="Catcheside P."/>
            <person name="Chovatia M."/>
            <person name="Cooper J."/>
            <person name="Damon W."/>
            <person name="Desjardin D."/>
            <person name="Finy P."/>
            <person name="Geml J."/>
            <person name="Haridas S."/>
            <person name="Hughes K."/>
            <person name="Justo A."/>
            <person name="Karasinski D."/>
            <person name="Kautmanova I."/>
            <person name="Kiss B."/>
            <person name="Kocsube S."/>
            <person name="Kotiranta H."/>
            <person name="LaButti K.M."/>
            <person name="Lechner B.E."/>
            <person name="Liimatainen K."/>
            <person name="Lipzen A."/>
            <person name="Lukacs Z."/>
            <person name="Mihaltcheva S."/>
            <person name="Morgado L.N."/>
            <person name="Niskanen T."/>
            <person name="Noordeloos M.E."/>
            <person name="Ohm R.A."/>
            <person name="Ortiz-Santana B."/>
            <person name="Ovrebo C."/>
            <person name="Racz N."/>
            <person name="Riley R."/>
            <person name="Savchenko A."/>
            <person name="Shiryaev A."/>
            <person name="Soop K."/>
            <person name="Spirin V."/>
            <person name="Szebenyi C."/>
            <person name="Tomsovsky M."/>
            <person name="Tulloss R.E."/>
            <person name="Uehling J."/>
            <person name="Grigoriev I.V."/>
            <person name="Vagvolgyi C."/>
            <person name="Papp T."/>
            <person name="Martin F.M."/>
            <person name="Miettinen O."/>
            <person name="Hibbett D.S."/>
            <person name="Nagy L.G."/>
        </authorList>
    </citation>
    <scope>NUCLEOTIDE SEQUENCE [LARGE SCALE GENOMIC DNA]</scope>
    <source>
        <strain evidence="1 2">CBS 962.96</strain>
    </source>
</reference>
<accession>A0A4S8L0L5</accession>
<name>A0A4S8L0L5_DENBC</name>
<dbReference type="EMBL" id="ML179769">
    <property type="protein sequence ID" value="THU81929.1"/>
    <property type="molecule type" value="Genomic_DNA"/>
</dbReference>
<organism evidence="1 2">
    <name type="scientific">Dendrothele bispora (strain CBS 962.96)</name>
    <dbReference type="NCBI Taxonomy" id="1314807"/>
    <lineage>
        <taxon>Eukaryota</taxon>
        <taxon>Fungi</taxon>
        <taxon>Dikarya</taxon>
        <taxon>Basidiomycota</taxon>
        <taxon>Agaricomycotina</taxon>
        <taxon>Agaricomycetes</taxon>
        <taxon>Agaricomycetidae</taxon>
        <taxon>Agaricales</taxon>
        <taxon>Agaricales incertae sedis</taxon>
        <taxon>Dendrothele</taxon>
    </lineage>
</organism>
<evidence type="ECO:0000313" key="1">
    <source>
        <dbReference type="EMBL" id="THU81929.1"/>
    </source>
</evidence>
<protein>
    <submittedName>
        <fullName evidence="1">Uncharacterized protein</fullName>
    </submittedName>
</protein>
<sequence length="174" mass="19560">MLRLTFLLSRTPLRPKKVGSNRKRSRAIVNYSVKRVMKVEGGSGHPFTFLLLVKAVVCKLHVVYLWQNQCLISKLVYKEIFYALTYSTMKSNKPPVVLVSARVGEVKSGENVVQWKFVVVALGYSDESASSAVEMLGLEVVQLLVNRGGGINHHNSIEKVLQYSLLKALPHHRK</sequence>
<keyword evidence="2" id="KW-1185">Reference proteome</keyword>
<gene>
    <name evidence="1" type="ORF">K435DRAFT_935157</name>
</gene>
<evidence type="ECO:0000313" key="2">
    <source>
        <dbReference type="Proteomes" id="UP000297245"/>
    </source>
</evidence>